<keyword evidence="1" id="KW-0805">Transcription regulation</keyword>
<dbReference type="Gene3D" id="3.40.50.2300">
    <property type="match status" value="1"/>
</dbReference>
<dbReference type="Pfam" id="PF12833">
    <property type="entry name" value="HTH_18"/>
    <property type="match status" value="1"/>
</dbReference>
<organism evidence="7 8">
    <name type="scientific">Paenibacillus cisolokensis</name>
    <dbReference type="NCBI Taxonomy" id="1658519"/>
    <lineage>
        <taxon>Bacteria</taxon>
        <taxon>Bacillati</taxon>
        <taxon>Bacillota</taxon>
        <taxon>Bacilli</taxon>
        <taxon>Bacillales</taxon>
        <taxon>Paenibacillaceae</taxon>
        <taxon>Paenibacillus</taxon>
    </lineage>
</organism>
<dbReference type="SUPFAM" id="SSF52172">
    <property type="entry name" value="CheY-like"/>
    <property type="match status" value="1"/>
</dbReference>
<accession>A0ABQ4N2L5</accession>
<feature type="modified residue" description="4-aspartylphosphate" evidence="4">
    <location>
        <position position="54"/>
    </location>
</feature>
<keyword evidence="8" id="KW-1185">Reference proteome</keyword>
<evidence type="ECO:0000256" key="2">
    <source>
        <dbReference type="ARBA" id="ARBA00023125"/>
    </source>
</evidence>
<feature type="domain" description="Response regulatory" evidence="6">
    <location>
        <begin position="3"/>
        <end position="119"/>
    </location>
</feature>
<dbReference type="Gene3D" id="1.10.10.60">
    <property type="entry name" value="Homeodomain-like"/>
    <property type="match status" value="2"/>
</dbReference>
<sequence>MHHVLIVDDEPFQRRVLANIARKHPETLAVYEAANGKLALEAVRCHPVDVVVTDIKMPMMDGLSFIEEIHRDYPALKVVILSGYRQFEYAQRALRFVAFDYLVKPVREDHIVKMLDDAYRAIREEEAQRREKEDLAYQLKYALPVYREHQLNKWIKGGLTREEASGLWQQAGLPQHGYVLALSWTNLADRDRTSRQPDPDAIMRLAERCLAPYGFAGCFQDAERDHILYVLLRADSHFQDERLDAVLDEMNVAAAKTLALNASAGLSRWRSSLHEHGKEAGEEAMLAAAYTFYIGASRIVRFAEAPALLPGVHVGLAKEEEAMEETLRQGLSDRIGAIVEAVFERLLQKGCVVPEALRSRIAHYALKVAGVMAPFASEAEYRETLDALEREHARADTLAALKDALRRGMERIADHIRATRSHKHERIMERCIRYVDEHYMDALHLETIATAFHFSPNYLNTLFKQYTGMTFGKYLSDLRIRKVVELLKQSDARVYEVASKVGFVDEKYFYRVFKRKFGYTPEEYRRIM</sequence>
<dbReference type="SMART" id="SM00342">
    <property type="entry name" value="HTH_ARAC"/>
    <property type="match status" value="1"/>
</dbReference>
<dbReference type="Pfam" id="PF00072">
    <property type="entry name" value="Response_reg"/>
    <property type="match status" value="1"/>
</dbReference>
<dbReference type="InterPro" id="IPR009057">
    <property type="entry name" value="Homeodomain-like_sf"/>
</dbReference>
<protein>
    <recommendedName>
        <fullName evidence="9">AraC family transcriptional regulator</fullName>
    </recommendedName>
</protein>
<name>A0ABQ4N2L5_9BACL</name>
<comment type="caution">
    <text evidence="7">The sequence shown here is derived from an EMBL/GenBank/DDBJ whole genome shotgun (WGS) entry which is preliminary data.</text>
</comment>
<feature type="domain" description="HTH araC/xylS-type" evidence="5">
    <location>
        <begin position="429"/>
        <end position="527"/>
    </location>
</feature>
<dbReference type="SUPFAM" id="SSF46689">
    <property type="entry name" value="Homeodomain-like"/>
    <property type="match status" value="2"/>
</dbReference>
<evidence type="ECO:0008006" key="9">
    <source>
        <dbReference type="Google" id="ProtNLM"/>
    </source>
</evidence>
<evidence type="ECO:0000259" key="6">
    <source>
        <dbReference type="PROSITE" id="PS50110"/>
    </source>
</evidence>
<reference evidence="7 8" key="1">
    <citation type="submission" date="2021-04" db="EMBL/GenBank/DDBJ databases">
        <title>Draft genome sequence of Paenibacillus cisolokensis, LC2-13A.</title>
        <authorList>
            <person name="Uke A."/>
            <person name="Chhe C."/>
            <person name="Baramee S."/>
            <person name="Kosugi A."/>
        </authorList>
    </citation>
    <scope>NUCLEOTIDE SEQUENCE [LARGE SCALE GENOMIC DNA]</scope>
    <source>
        <strain evidence="7 8">LC2-13A</strain>
    </source>
</reference>
<dbReference type="RefSeq" id="WP_213527720.1">
    <property type="nucleotide sequence ID" value="NZ_BOVJ01000030.1"/>
</dbReference>
<dbReference type="InterPro" id="IPR018062">
    <property type="entry name" value="HTH_AraC-typ_CS"/>
</dbReference>
<dbReference type="InterPro" id="IPR020449">
    <property type="entry name" value="Tscrpt_reg_AraC-type_HTH"/>
</dbReference>
<proteinExistence type="predicted"/>
<dbReference type="InterPro" id="IPR001789">
    <property type="entry name" value="Sig_transdc_resp-reg_receiver"/>
</dbReference>
<dbReference type="PANTHER" id="PTHR43280:SF10">
    <property type="entry name" value="REGULATORY PROTEIN POCR"/>
    <property type="match status" value="1"/>
</dbReference>
<dbReference type="InterPro" id="IPR018060">
    <property type="entry name" value="HTH_AraC"/>
</dbReference>
<keyword evidence="2" id="KW-0238">DNA-binding</keyword>
<keyword evidence="3" id="KW-0804">Transcription</keyword>
<dbReference type="PANTHER" id="PTHR43280">
    <property type="entry name" value="ARAC-FAMILY TRANSCRIPTIONAL REGULATOR"/>
    <property type="match status" value="1"/>
</dbReference>
<dbReference type="EMBL" id="BOVJ01000030">
    <property type="protein sequence ID" value="GIQ62417.1"/>
    <property type="molecule type" value="Genomic_DNA"/>
</dbReference>
<evidence type="ECO:0000256" key="3">
    <source>
        <dbReference type="ARBA" id="ARBA00023163"/>
    </source>
</evidence>
<dbReference type="InterPro" id="IPR011006">
    <property type="entry name" value="CheY-like_superfamily"/>
</dbReference>
<evidence type="ECO:0000313" key="8">
    <source>
        <dbReference type="Proteomes" id="UP000680304"/>
    </source>
</evidence>
<dbReference type="PROSITE" id="PS00041">
    <property type="entry name" value="HTH_ARAC_FAMILY_1"/>
    <property type="match status" value="1"/>
</dbReference>
<dbReference type="PROSITE" id="PS50110">
    <property type="entry name" value="RESPONSE_REGULATORY"/>
    <property type="match status" value="1"/>
</dbReference>
<evidence type="ECO:0000256" key="1">
    <source>
        <dbReference type="ARBA" id="ARBA00023015"/>
    </source>
</evidence>
<evidence type="ECO:0000313" key="7">
    <source>
        <dbReference type="EMBL" id="GIQ62417.1"/>
    </source>
</evidence>
<dbReference type="PROSITE" id="PS01124">
    <property type="entry name" value="HTH_ARAC_FAMILY_2"/>
    <property type="match status" value="1"/>
</dbReference>
<evidence type="ECO:0000259" key="5">
    <source>
        <dbReference type="PROSITE" id="PS01124"/>
    </source>
</evidence>
<dbReference type="SMART" id="SM00448">
    <property type="entry name" value="REC"/>
    <property type="match status" value="1"/>
</dbReference>
<dbReference type="CDD" id="cd17536">
    <property type="entry name" value="REC_YesN-like"/>
    <property type="match status" value="1"/>
</dbReference>
<keyword evidence="4" id="KW-0597">Phosphoprotein</keyword>
<dbReference type="Proteomes" id="UP000680304">
    <property type="component" value="Unassembled WGS sequence"/>
</dbReference>
<evidence type="ECO:0000256" key="4">
    <source>
        <dbReference type="PROSITE-ProRule" id="PRU00169"/>
    </source>
</evidence>
<gene>
    <name evidence="7" type="ORF">PACILC2_09850</name>
</gene>
<dbReference type="PRINTS" id="PR00032">
    <property type="entry name" value="HTHARAC"/>
</dbReference>